<evidence type="ECO:0000259" key="1">
    <source>
        <dbReference type="PROSITE" id="PS50042"/>
    </source>
</evidence>
<organism evidence="3 4">
    <name type="scientific">Desulforhopalus singaporensis</name>
    <dbReference type="NCBI Taxonomy" id="91360"/>
    <lineage>
        <taxon>Bacteria</taxon>
        <taxon>Pseudomonadati</taxon>
        <taxon>Thermodesulfobacteriota</taxon>
        <taxon>Desulfobulbia</taxon>
        <taxon>Desulfobulbales</taxon>
        <taxon>Desulfocapsaceae</taxon>
        <taxon>Desulforhopalus</taxon>
    </lineage>
</organism>
<name>A0A1H0S5Q7_9BACT</name>
<evidence type="ECO:0000313" key="4">
    <source>
        <dbReference type="Proteomes" id="UP000199073"/>
    </source>
</evidence>
<dbReference type="STRING" id="91360.SAMN05660330_02550"/>
<reference evidence="3 4" key="1">
    <citation type="submission" date="2016-10" db="EMBL/GenBank/DDBJ databases">
        <authorList>
            <person name="de Groot N.N."/>
        </authorList>
    </citation>
    <scope>NUCLEOTIDE SEQUENCE [LARGE SCALE GENOMIC DNA]</scope>
    <source>
        <strain evidence="3 4">DSM 12130</strain>
    </source>
</reference>
<dbReference type="InterPro" id="IPR001054">
    <property type="entry name" value="A/G_cyclase"/>
</dbReference>
<dbReference type="Proteomes" id="UP000199073">
    <property type="component" value="Unassembled WGS sequence"/>
</dbReference>
<dbReference type="InterPro" id="IPR000595">
    <property type="entry name" value="cNMP-bd_dom"/>
</dbReference>
<accession>A0A1H0S5Q7</accession>
<evidence type="ECO:0000259" key="2">
    <source>
        <dbReference type="PROSITE" id="PS50125"/>
    </source>
</evidence>
<dbReference type="SUPFAM" id="SSF55073">
    <property type="entry name" value="Nucleotide cyclase"/>
    <property type="match status" value="1"/>
</dbReference>
<dbReference type="InterPro" id="IPR018490">
    <property type="entry name" value="cNMP-bd_dom_sf"/>
</dbReference>
<gene>
    <name evidence="3" type="ORF">SAMN05660330_02550</name>
</gene>
<dbReference type="Pfam" id="PF00027">
    <property type="entry name" value="cNMP_binding"/>
    <property type="match status" value="1"/>
</dbReference>
<keyword evidence="4" id="KW-1185">Reference proteome</keyword>
<dbReference type="AlphaFoldDB" id="A0A1H0S5Q7"/>
<dbReference type="EMBL" id="FNJI01000017">
    <property type="protein sequence ID" value="SDP37082.1"/>
    <property type="molecule type" value="Genomic_DNA"/>
</dbReference>
<sequence length="436" mass="49247">MTPRRGGETGSSMTYRASEREVVVAMTDMAQFSQLSAGMTPEEIRDFLIRYHSIIFDIISQQESQPVEVEPSAGDGSLIIFDKRPGEDRRGVCTRAVQAALRMAEAISAGTLVPTRMGLFLGTMTEALIGTKMAKFGSCFSIANRIEGLCGYFGTHFLMDREVAKNQQEEQRRLVDVAKVTLASVPHPLRLYTVYRRGIQGIPQNTDDNELQGLVRRKNQAMGCFSGNRRAQREPDFPRAREELLEVQRRFERVVGHPDLGTECILEYIREHPFPEPRFRARGMKLGEGKQDISKARLCHMSCGLLRAINPGYYRALVEDTTWEQYFQLEWIKKGTTIIEIGSLPDGVYYLENGVAEIYNEDAMPVATLEAGAIFGELAYFGKERKRTATVKAKTDLVLRKISTDDFEKLPVIMLIFEEIARRRLTLVAADCHEQS</sequence>
<dbReference type="SUPFAM" id="SSF51206">
    <property type="entry name" value="cAMP-binding domain-like"/>
    <property type="match status" value="1"/>
</dbReference>
<evidence type="ECO:0000313" key="3">
    <source>
        <dbReference type="EMBL" id="SDP37082.1"/>
    </source>
</evidence>
<dbReference type="PROSITE" id="PS50042">
    <property type="entry name" value="CNMP_BINDING_3"/>
    <property type="match status" value="1"/>
</dbReference>
<dbReference type="GO" id="GO:0004016">
    <property type="term" value="F:adenylate cyclase activity"/>
    <property type="evidence" value="ECO:0007669"/>
    <property type="project" value="UniProtKB-ARBA"/>
</dbReference>
<dbReference type="GO" id="GO:0009190">
    <property type="term" value="P:cyclic nucleotide biosynthetic process"/>
    <property type="evidence" value="ECO:0007669"/>
    <property type="project" value="InterPro"/>
</dbReference>
<proteinExistence type="predicted"/>
<dbReference type="InterPro" id="IPR014710">
    <property type="entry name" value="RmlC-like_jellyroll"/>
</dbReference>
<feature type="domain" description="Guanylate cyclase" evidence="2">
    <location>
        <begin position="23"/>
        <end position="147"/>
    </location>
</feature>
<dbReference type="GO" id="GO:0035556">
    <property type="term" value="P:intracellular signal transduction"/>
    <property type="evidence" value="ECO:0007669"/>
    <property type="project" value="InterPro"/>
</dbReference>
<feature type="domain" description="Cyclic nucleotide-binding" evidence="1">
    <location>
        <begin position="305"/>
        <end position="410"/>
    </location>
</feature>
<dbReference type="InterPro" id="IPR029787">
    <property type="entry name" value="Nucleotide_cyclase"/>
</dbReference>
<dbReference type="Pfam" id="PF00211">
    <property type="entry name" value="Guanylate_cyc"/>
    <property type="match status" value="1"/>
</dbReference>
<dbReference type="CDD" id="cd00038">
    <property type="entry name" value="CAP_ED"/>
    <property type="match status" value="1"/>
</dbReference>
<dbReference type="Gene3D" id="2.60.120.10">
    <property type="entry name" value="Jelly Rolls"/>
    <property type="match status" value="1"/>
</dbReference>
<dbReference type="OrthoDB" id="5429567at2"/>
<dbReference type="CDD" id="cd07302">
    <property type="entry name" value="CHD"/>
    <property type="match status" value="1"/>
</dbReference>
<dbReference type="PROSITE" id="PS50125">
    <property type="entry name" value="GUANYLATE_CYCLASE_2"/>
    <property type="match status" value="1"/>
</dbReference>
<protein>
    <submittedName>
        <fullName evidence="3">Adenylate cyclase, class 3</fullName>
    </submittedName>
</protein>
<dbReference type="Gene3D" id="3.30.70.1230">
    <property type="entry name" value="Nucleotide cyclase"/>
    <property type="match status" value="1"/>
</dbReference>
<dbReference type="SMART" id="SM00100">
    <property type="entry name" value="cNMP"/>
    <property type="match status" value="1"/>
</dbReference>